<evidence type="ECO:0000256" key="1">
    <source>
        <dbReference type="SAM" id="MobiDB-lite"/>
    </source>
</evidence>
<name>A0A8J2I860_9PLEO</name>
<protein>
    <submittedName>
        <fullName evidence="2">Uncharacterized protein</fullName>
    </submittedName>
</protein>
<feature type="region of interest" description="Disordered" evidence="1">
    <location>
        <begin position="77"/>
        <end position="128"/>
    </location>
</feature>
<evidence type="ECO:0000313" key="2">
    <source>
        <dbReference type="EMBL" id="CAG5156599.1"/>
    </source>
</evidence>
<dbReference type="GeneID" id="67016058"/>
<dbReference type="OrthoDB" id="2532734at2759"/>
<dbReference type="EMBL" id="CAJRGZ010000017">
    <property type="protein sequence ID" value="CAG5156599.1"/>
    <property type="molecule type" value="Genomic_DNA"/>
</dbReference>
<dbReference type="RefSeq" id="XP_043167942.1">
    <property type="nucleotide sequence ID" value="XM_043312007.1"/>
</dbReference>
<keyword evidence="3" id="KW-1185">Reference proteome</keyword>
<accession>A0A8J2I860</accession>
<comment type="caution">
    <text evidence="2">The sequence shown here is derived from an EMBL/GenBank/DDBJ whole genome shotgun (WGS) entry which is preliminary data.</text>
</comment>
<sequence>MSSAQPSSADLQAYSEKLQAFYHNLPDLPEDQPDKIETEALEQDVKKLDVKEPTLEDKVNAYYHPVEQGVAGSLTDKIAKESSDSTASSHANHADIQAHNSKGPVIPDNMPKAESKEDLKKRAEELNK</sequence>
<feature type="compositionally biased region" description="Basic and acidic residues" evidence="1">
    <location>
        <begin position="111"/>
        <end position="128"/>
    </location>
</feature>
<gene>
    <name evidence="2" type="ORF">ALTATR162_LOCUS4396</name>
</gene>
<organism evidence="2 3">
    <name type="scientific">Alternaria atra</name>
    <dbReference type="NCBI Taxonomy" id="119953"/>
    <lineage>
        <taxon>Eukaryota</taxon>
        <taxon>Fungi</taxon>
        <taxon>Dikarya</taxon>
        <taxon>Ascomycota</taxon>
        <taxon>Pezizomycotina</taxon>
        <taxon>Dothideomycetes</taxon>
        <taxon>Pleosporomycetidae</taxon>
        <taxon>Pleosporales</taxon>
        <taxon>Pleosporineae</taxon>
        <taxon>Pleosporaceae</taxon>
        <taxon>Alternaria</taxon>
        <taxon>Alternaria sect. Ulocladioides</taxon>
    </lineage>
</organism>
<reference evidence="2" key="1">
    <citation type="submission" date="2021-05" db="EMBL/GenBank/DDBJ databases">
        <authorList>
            <person name="Stam R."/>
        </authorList>
    </citation>
    <scope>NUCLEOTIDE SEQUENCE</scope>
    <source>
        <strain evidence="2">CS162</strain>
    </source>
</reference>
<evidence type="ECO:0000313" key="3">
    <source>
        <dbReference type="Proteomes" id="UP000676310"/>
    </source>
</evidence>
<dbReference type="Proteomes" id="UP000676310">
    <property type="component" value="Unassembled WGS sequence"/>
</dbReference>
<dbReference type="AlphaFoldDB" id="A0A8J2I860"/>
<proteinExistence type="predicted"/>